<accession>A0ABN7VX75</accession>
<name>A0ABN7VX75_GIGMA</name>
<evidence type="ECO:0000313" key="1">
    <source>
        <dbReference type="EMBL" id="CAG8804830.1"/>
    </source>
</evidence>
<reference evidence="1 2" key="1">
    <citation type="submission" date="2021-06" db="EMBL/GenBank/DDBJ databases">
        <authorList>
            <person name="Kallberg Y."/>
            <person name="Tangrot J."/>
            <person name="Rosling A."/>
        </authorList>
    </citation>
    <scope>NUCLEOTIDE SEQUENCE [LARGE SCALE GENOMIC DNA]</scope>
    <source>
        <strain evidence="1 2">120-4 pot B 10/14</strain>
    </source>
</reference>
<comment type="caution">
    <text evidence="1">The sequence shown here is derived from an EMBL/GenBank/DDBJ whole genome shotgun (WGS) entry which is preliminary data.</text>
</comment>
<proteinExistence type="predicted"/>
<dbReference type="Proteomes" id="UP000789901">
    <property type="component" value="Unassembled WGS sequence"/>
</dbReference>
<organism evidence="1 2">
    <name type="scientific">Gigaspora margarita</name>
    <dbReference type="NCBI Taxonomy" id="4874"/>
    <lineage>
        <taxon>Eukaryota</taxon>
        <taxon>Fungi</taxon>
        <taxon>Fungi incertae sedis</taxon>
        <taxon>Mucoromycota</taxon>
        <taxon>Glomeromycotina</taxon>
        <taxon>Glomeromycetes</taxon>
        <taxon>Diversisporales</taxon>
        <taxon>Gigasporaceae</taxon>
        <taxon>Gigaspora</taxon>
    </lineage>
</organism>
<keyword evidence="2" id="KW-1185">Reference proteome</keyword>
<sequence length="74" mass="8810">SADTKQHSIQQINEEIEEASRLSQIEIGTRISNSDTIEEKREKIEELKKYQKVIYRARKLENNMAHKQRIEKNI</sequence>
<feature type="non-terminal residue" evidence="1">
    <location>
        <position position="1"/>
    </location>
</feature>
<evidence type="ECO:0000313" key="2">
    <source>
        <dbReference type="Proteomes" id="UP000789901"/>
    </source>
</evidence>
<dbReference type="EMBL" id="CAJVQB010024739">
    <property type="protein sequence ID" value="CAG8804830.1"/>
    <property type="molecule type" value="Genomic_DNA"/>
</dbReference>
<gene>
    <name evidence="1" type="ORF">GMARGA_LOCUS23948</name>
</gene>
<protein>
    <submittedName>
        <fullName evidence="1">37026_t:CDS:1</fullName>
    </submittedName>
</protein>